<dbReference type="Pfam" id="PF24758">
    <property type="entry name" value="LRR_At5g56370"/>
    <property type="match status" value="1"/>
</dbReference>
<protein>
    <submittedName>
        <fullName evidence="3">Uncharacterized protein</fullName>
    </submittedName>
</protein>
<gene>
    <name evidence="3" type="ORF">COLO4_31541</name>
</gene>
<dbReference type="STRING" id="93759.A0A1R3H4A1"/>
<dbReference type="SUPFAM" id="SSF81383">
    <property type="entry name" value="F-box domain"/>
    <property type="match status" value="1"/>
</dbReference>
<dbReference type="InterPro" id="IPR055411">
    <property type="entry name" value="LRR_FXL15/At3g58940/PEG3-like"/>
</dbReference>
<evidence type="ECO:0000313" key="4">
    <source>
        <dbReference type="Proteomes" id="UP000187203"/>
    </source>
</evidence>
<dbReference type="SUPFAM" id="SSF52047">
    <property type="entry name" value="RNI-like"/>
    <property type="match status" value="1"/>
</dbReference>
<dbReference type="InterPro" id="IPR053781">
    <property type="entry name" value="F-box_AtFBL13-like"/>
</dbReference>
<evidence type="ECO:0000313" key="3">
    <source>
        <dbReference type="EMBL" id="OMO65066.1"/>
    </source>
</evidence>
<dbReference type="Proteomes" id="UP000187203">
    <property type="component" value="Unassembled WGS sequence"/>
</dbReference>
<dbReference type="PANTHER" id="PTHR34145:SF28">
    <property type="entry name" value="F-BOX DOMAIN-CONTAINING PROTEIN"/>
    <property type="match status" value="1"/>
</dbReference>
<dbReference type="PANTHER" id="PTHR34145">
    <property type="entry name" value="OS02G0105600 PROTEIN"/>
    <property type="match status" value="1"/>
</dbReference>
<dbReference type="InterPro" id="IPR001810">
    <property type="entry name" value="F-box_dom"/>
</dbReference>
<dbReference type="EMBL" id="AWUE01020860">
    <property type="protein sequence ID" value="OMO65066.1"/>
    <property type="molecule type" value="Genomic_DNA"/>
</dbReference>
<accession>A0A1R3H4A1</accession>
<sequence length="506" mass="58031">MKKKTTRSKGKHKDPKWKRLKPIQEGEDLISALPNSILHHILSLLPMADAVRTGVLSKGWKFLWTCVSNLNISDSPFLANNIIDSGDYLKRFFDSMNRALLLYSSEKIERFSLRFDHAYAPEVLEESELDVNVTSWLRFAAIRNVEELELLLPMSMEEDGEGAMLMEDEEASRYVMPKFLYQNSSLTKLSSRYCDYKVKAPISWTSLKVLTISETRFKKGMLQRILSGSPLLECLELLRCHLRPTKFTYFHQIDTSSNTRLKRLVIDELTGGLKLSIPNVNSLEILGSSGDESVYFELLNVPSSLVEVTIDFGIDIYFEDESESGLDESETGLGLLQDMVLSLLEFKGVPSGLSILKCKCLTIGIEFMKRDLYGVASLLGFSPNLEKLVIKMTDHNHWFHSEELKELDEEKHENFWKVKERFFEFLLRLKTVEIVGLSDSNSVWYLMNTKRGLFEFVEFILGSARVLERMVFIPEKGSKFKANNLYRVLKFPRLSPNAVILLPKAK</sequence>
<name>A0A1R3H4A1_9ROSI</name>
<proteinExistence type="predicted"/>
<dbReference type="InterPro" id="IPR053772">
    <property type="entry name" value="At1g61320/At1g61330-like"/>
</dbReference>
<organism evidence="3 4">
    <name type="scientific">Corchorus olitorius</name>
    <dbReference type="NCBI Taxonomy" id="93759"/>
    <lineage>
        <taxon>Eukaryota</taxon>
        <taxon>Viridiplantae</taxon>
        <taxon>Streptophyta</taxon>
        <taxon>Embryophyta</taxon>
        <taxon>Tracheophyta</taxon>
        <taxon>Spermatophyta</taxon>
        <taxon>Magnoliopsida</taxon>
        <taxon>eudicotyledons</taxon>
        <taxon>Gunneridae</taxon>
        <taxon>Pentapetalae</taxon>
        <taxon>rosids</taxon>
        <taxon>malvids</taxon>
        <taxon>Malvales</taxon>
        <taxon>Malvaceae</taxon>
        <taxon>Grewioideae</taxon>
        <taxon>Apeibeae</taxon>
        <taxon>Corchorus</taxon>
    </lineage>
</organism>
<feature type="domain" description="F-box" evidence="1">
    <location>
        <begin position="30"/>
        <end position="65"/>
    </location>
</feature>
<evidence type="ECO:0000259" key="1">
    <source>
        <dbReference type="Pfam" id="PF00646"/>
    </source>
</evidence>
<dbReference type="InterPro" id="IPR036047">
    <property type="entry name" value="F-box-like_dom_sf"/>
</dbReference>
<evidence type="ECO:0000259" key="2">
    <source>
        <dbReference type="Pfam" id="PF24758"/>
    </source>
</evidence>
<dbReference type="OrthoDB" id="1939276at2759"/>
<dbReference type="CDD" id="cd22160">
    <property type="entry name" value="F-box_AtFBL13-like"/>
    <property type="match status" value="1"/>
</dbReference>
<dbReference type="Pfam" id="PF00646">
    <property type="entry name" value="F-box"/>
    <property type="match status" value="1"/>
</dbReference>
<dbReference type="AlphaFoldDB" id="A0A1R3H4A1"/>
<comment type="caution">
    <text evidence="3">The sequence shown here is derived from an EMBL/GenBank/DDBJ whole genome shotgun (WGS) entry which is preliminary data.</text>
</comment>
<keyword evidence="4" id="KW-1185">Reference proteome</keyword>
<feature type="domain" description="F-box/LRR-repeat protein 15/At3g58940/PEG3-like LRR" evidence="2">
    <location>
        <begin position="134"/>
        <end position="245"/>
    </location>
</feature>
<reference evidence="4" key="1">
    <citation type="submission" date="2013-09" db="EMBL/GenBank/DDBJ databases">
        <title>Corchorus olitorius genome sequencing.</title>
        <authorList>
            <person name="Alam M."/>
            <person name="Haque M.S."/>
            <person name="Islam M.S."/>
            <person name="Emdad E.M."/>
            <person name="Islam M.M."/>
            <person name="Ahmed B."/>
            <person name="Halim A."/>
            <person name="Hossen Q.M.M."/>
            <person name="Hossain M.Z."/>
            <person name="Ahmed R."/>
            <person name="Khan M.M."/>
            <person name="Islam R."/>
            <person name="Rashid M.M."/>
            <person name="Khan S.A."/>
            <person name="Rahman M.S."/>
            <person name="Alam M."/>
            <person name="Yahiya A.S."/>
            <person name="Khan M.S."/>
            <person name="Azam M.S."/>
            <person name="Haque T."/>
            <person name="Lashkar M.Z.H."/>
            <person name="Akhand A.I."/>
            <person name="Morshed G."/>
            <person name="Roy S."/>
            <person name="Uddin K.S."/>
            <person name="Rabeya T."/>
            <person name="Hossain A.S."/>
            <person name="Chowdhury A."/>
            <person name="Snigdha A.R."/>
            <person name="Mortoza M.S."/>
            <person name="Matin S.A."/>
            <person name="Hoque S.M.E."/>
            <person name="Islam M.K."/>
            <person name="Roy D.K."/>
            <person name="Haider R."/>
            <person name="Moosa M.M."/>
            <person name="Elias S.M."/>
            <person name="Hasan A.M."/>
            <person name="Jahan S."/>
            <person name="Shafiuddin M."/>
            <person name="Mahmood N."/>
            <person name="Shommy N.S."/>
        </authorList>
    </citation>
    <scope>NUCLEOTIDE SEQUENCE [LARGE SCALE GENOMIC DNA]</scope>
    <source>
        <strain evidence="4">cv. O-4</strain>
    </source>
</reference>
<dbReference type="Gene3D" id="1.20.1280.50">
    <property type="match status" value="1"/>
</dbReference>